<sequence length="372" mass="38700">MKPNAADWKASWTQAVTDIRGAAPTVRDVTLRLEVQLALDATPVRFVLSNRFGTEPVLIGQAAVVTEDASAQATFDGRPTVEIPPGVDLASDPVEVTAIAGRDLFLPEETSLSTGNIGGCTWSISEVGNHAGRTDLVTLPAPTATSPDGVEYALPTPLLRAVEVAGAEARSVVVCLGDSITAAGWPNRASVLLAGRGVALVNRGIPGNRLRQDGAGSAGGFFGRSGLARFDDDVLGTSGVTHALIALGTNDLGHPGTPNAPGEAVPSASDLIGAFETLVKRCREARISPVLATITPFLSAAGYNTQRDTIRQEVNEWIRSSARADIVLDFDGALRSPTDHTALAAEYDSGDHLHPSDAGQDRLAKEAANAFS</sequence>
<organism evidence="2 3">
    <name type="scientific">Agromyces albus</name>
    <dbReference type="NCBI Taxonomy" id="205332"/>
    <lineage>
        <taxon>Bacteria</taxon>
        <taxon>Bacillati</taxon>
        <taxon>Actinomycetota</taxon>
        <taxon>Actinomycetes</taxon>
        <taxon>Micrococcales</taxon>
        <taxon>Microbacteriaceae</taxon>
        <taxon>Agromyces</taxon>
    </lineage>
</organism>
<dbReference type="PANTHER" id="PTHR43784:SF2">
    <property type="entry name" value="GDSL-LIKE LIPASE_ACYLHYDROLASE, PUTATIVE (AFU_ORTHOLOGUE AFUA_2G00820)-RELATED"/>
    <property type="match status" value="1"/>
</dbReference>
<gene>
    <name evidence="2" type="ORF">ESP51_15005</name>
</gene>
<dbReference type="Proteomes" id="UP000293865">
    <property type="component" value="Unassembled WGS sequence"/>
</dbReference>
<dbReference type="OrthoDB" id="1828825at2"/>
<keyword evidence="3" id="KW-1185">Reference proteome</keyword>
<dbReference type="InterPro" id="IPR013830">
    <property type="entry name" value="SGNH_hydro"/>
</dbReference>
<dbReference type="EMBL" id="SDPN01000033">
    <property type="protein sequence ID" value="RXZ68063.1"/>
    <property type="molecule type" value="Genomic_DNA"/>
</dbReference>
<dbReference type="Gene3D" id="3.40.50.1110">
    <property type="entry name" value="SGNH hydrolase"/>
    <property type="match status" value="1"/>
</dbReference>
<dbReference type="InterPro" id="IPR036514">
    <property type="entry name" value="SGNH_hydro_sf"/>
</dbReference>
<evidence type="ECO:0000313" key="2">
    <source>
        <dbReference type="EMBL" id="RXZ68063.1"/>
    </source>
</evidence>
<comment type="caution">
    <text evidence="2">The sequence shown here is derived from an EMBL/GenBank/DDBJ whole genome shotgun (WGS) entry which is preliminary data.</text>
</comment>
<dbReference type="AlphaFoldDB" id="A0A4Q2KW36"/>
<dbReference type="Pfam" id="PF13472">
    <property type="entry name" value="Lipase_GDSL_2"/>
    <property type="match status" value="1"/>
</dbReference>
<dbReference type="RefSeq" id="WP_129521704.1">
    <property type="nucleotide sequence ID" value="NZ_SDPN01000033.1"/>
</dbReference>
<protein>
    <submittedName>
        <fullName evidence="2">GDSL family lipase</fullName>
    </submittedName>
</protein>
<dbReference type="SUPFAM" id="SSF52266">
    <property type="entry name" value="SGNH hydrolase"/>
    <property type="match status" value="1"/>
</dbReference>
<evidence type="ECO:0000313" key="3">
    <source>
        <dbReference type="Proteomes" id="UP000293865"/>
    </source>
</evidence>
<proteinExistence type="predicted"/>
<name>A0A4Q2KW36_9MICO</name>
<feature type="domain" description="SGNH hydrolase-type esterase" evidence="1">
    <location>
        <begin position="175"/>
        <end position="361"/>
    </location>
</feature>
<reference evidence="2 3" key="1">
    <citation type="submission" date="2019-01" db="EMBL/GenBank/DDBJ databases">
        <title>Agromyces.</title>
        <authorList>
            <person name="Li J."/>
        </authorList>
    </citation>
    <scope>NUCLEOTIDE SEQUENCE [LARGE SCALE GENOMIC DNA]</scope>
    <source>
        <strain evidence="2 3">DSM 15934</strain>
    </source>
</reference>
<dbReference type="InterPro" id="IPR053140">
    <property type="entry name" value="GDSL_Rv0518-like"/>
</dbReference>
<dbReference type="PANTHER" id="PTHR43784">
    <property type="entry name" value="GDSL-LIKE LIPASE/ACYLHYDROLASE, PUTATIVE (AFU_ORTHOLOGUE AFUA_2G00820)-RELATED"/>
    <property type="match status" value="1"/>
</dbReference>
<accession>A0A4Q2KW36</accession>
<evidence type="ECO:0000259" key="1">
    <source>
        <dbReference type="Pfam" id="PF13472"/>
    </source>
</evidence>